<evidence type="ECO:0000313" key="2">
    <source>
        <dbReference type="EMBL" id="PMD50109.1"/>
    </source>
</evidence>
<feature type="region of interest" description="Disordered" evidence="1">
    <location>
        <begin position="594"/>
        <end position="619"/>
    </location>
</feature>
<evidence type="ECO:0000256" key="1">
    <source>
        <dbReference type="SAM" id="MobiDB-lite"/>
    </source>
</evidence>
<dbReference type="AlphaFoldDB" id="A0A2J6SH79"/>
<dbReference type="RefSeq" id="XP_024727013.1">
    <property type="nucleotide sequence ID" value="XM_024888203.1"/>
</dbReference>
<name>A0A2J6SH79_9HELO</name>
<sequence length="619" mass="69520">MPSSAIIKQPTYQIGTLFKDRTETNDLEALGRAEKCLKRLEGTRAKGHEDEDEGKDDGDTSPESAKDIDTGIAEDNGDATSIPSTTNSIPLVSLPLQLQYDEKLKWKKGTKPEGKNWAWSGVGFPDDPSIIIEPFEEKTYINNQDPAVIQLAQDILDIKSKPSSSIADSDFKSETALHRTIETFNLHNRVVVKAIFDEASVGEGGYSNLSTCKAFEAEVNKGVGLQPDVRLEQYIAAHILLCTGGSIGGKTNYLWRKARSLAQQQLHLNPKLAEIAEEQLMADKDPALEKMLKIAKRAIPNSSSNSYHQKRRDQFAVDNSVFYYIRNADIVMVLDKNTNVISFQCNYAIRQLLGKVIQQMIIDSFEKYSTLAAVPLPDITRHGLHWTDFLPQSSQFDPRNPDGDIRKAKSGVYHFGGHCATADWNGKRFGVTPTADSGERLTQWPHVAQQQEHLRYSALGACIEVLKFFFRLLDPELLEEYEKVAREIAKLENIPFQTRRDIDPFIIKALLVNVMTNEHKDLSDWKFGFAALVPVGDFTGGDLLLRELGLRIEAPSGCIQFMRGRELAHSIAKWEGRRFVVVAATHEAVRRFAQEQMESTPEGKLPLQRGRKRDHKEVD</sequence>
<feature type="compositionally biased region" description="Basic residues" evidence="1">
    <location>
        <begin position="609"/>
        <end position="619"/>
    </location>
</feature>
<keyword evidence="3" id="KW-1185">Reference proteome</keyword>
<organism evidence="2 3">
    <name type="scientific">Hyaloscypha bicolor E</name>
    <dbReference type="NCBI Taxonomy" id="1095630"/>
    <lineage>
        <taxon>Eukaryota</taxon>
        <taxon>Fungi</taxon>
        <taxon>Dikarya</taxon>
        <taxon>Ascomycota</taxon>
        <taxon>Pezizomycotina</taxon>
        <taxon>Leotiomycetes</taxon>
        <taxon>Helotiales</taxon>
        <taxon>Hyaloscyphaceae</taxon>
        <taxon>Hyaloscypha</taxon>
        <taxon>Hyaloscypha bicolor</taxon>
    </lineage>
</organism>
<feature type="region of interest" description="Disordered" evidence="1">
    <location>
        <begin position="39"/>
        <end position="86"/>
    </location>
</feature>
<dbReference type="GeneID" id="36596279"/>
<accession>A0A2J6SH79</accession>
<reference evidence="2 3" key="1">
    <citation type="submission" date="2016-04" db="EMBL/GenBank/DDBJ databases">
        <title>A degradative enzymes factory behind the ericoid mycorrhizal symbiosis.</title>
        <authorList>
            <consortium name="DOE Joint Genome Institute"/>
            <person name="Martino E."/>
            <person name="Morin E."/>
            <person name="Grelet G."/>
            <person name="Kuo A."/>
            <person name="Kohler A."/>
            <person name="Daghino S."/>
            <person name="Barry K."/>
            <person name="Choi C."/>
            <person name="Cichocki N."/>
            <person name="Clum A."/>
            <person name="Copeland A."/>
            <person name="Hainaut M."/>
            <person name="Haridas S."/>
            <person name="Labutti K."/>
            <person name="Lindquist E."/>
            <person name="Lipzen A."/>
            <person name="Khouja H.-R."/>
            <person name="Murat C."/>
            <person name="Ohm R."/>
            <person name="Olson A."/>
            <person name="Spatafora J."/>
            <person name="Veneault-Fourrey C."/>
            <person name="Henrissat B."/>
            <person name="Grigoriev I."/>
            <person name="Martin F."/>
            <person name="Perotto S."/>
        </authorList>
    </citation>
    <scope>NUCLEOTIDE SEQUENCE [LARGE SCALE GENOMIC DNA]</scope>
    <source>
        <strain evidence="2 3">E</strain>
    </source>
</reference>
<feature type="compositionally biased region" description="Acidic residues" evidence="1">
    <location>
        <begin position="50"/>
        <end position="60"/>
    </location>
</feature>
<proteinExistence type="predicted"/>
<gene>
    <name evidence="2" type="ORF">K444DRAFT_709559</name>
</gene>
<dbReference type="OrthoDB" id="4638065at2759"/>
<feature type="region of interest" description="Disordered" evidence="1">
    <location>
        <begin position="1"/>
        <end position="23"/>
    </location>
</feature>
<evidence type="ECO:0000313" key="3">
    <source>
        <dbReference type="Proteomes" id="UP000235371"/>
    </source>
</evidence>
<feature type="compositionally biased region" description="Basic and acidic residues" evidence="1">
    <location>
        <begin position="39"/>
        <end position="49"/>
    </location>
</feature>
<dbReference type="EMBL" id="KZ613913">
    <property type="protein sequence ID" value="PMD50109.1"/>
    <property type="molecule type" value="Genomic_DNA"/>
</dbReference>
<dbReference type="Gene3D" id="3.60.130.30">
    <property type="match status" value="1"/>
</dbReference>
<dbReference type="InParanoid" id="A0A2J6SH79"/>
<dbReference type="Proteomes" id="UP000235371">
    <property type="component" value="Unassembled WGS sequence"/>
</dbReference>
<protein>
    <submittedName>
        <fullName evidence="2">Uncharacterized protein</fullName>
    </submittedName>
</protein>